<evidence type="ECO:0000256" key="3">
    <source>
        <dbReference type="ARBA" id="ARBA00022777"/>
    </source>
</evidence>
<dbReference type="GO" id="GO:0005524">
    <property type="term" value="F:ATP binding"/>
    <property type="evidence" value="ECO:0007669"/>
    <property type="project" value="UniProtKB-UniRule"/>
</dbReference>
<dbReference type="OrthoDB" id="9801841at2"/>
<evidence type="ECO:0000313" key="9">
    <source>
        <dbReference type="EMBL" id="SFM95993.1"/>
    </source>
</evidence>
<dbReference type="SMART" id="SM00220">
    <property type="entry name" value="S_TKc"/>
    <property type="match status" value="1"/>
</dbReference>
<feature type="transmembrane region" description="Helical" evidence="7">
    <location>
        <begin position="439"/>
        <end position="458"/>
    </location>
</feature>
<name>A0A1I4V4D5_9GAMM</name>
<dbReference type="InterPro" id="IPR000719">
    <property type="entry name" value="Prot_kinase_dom"/>
</dbReference>
<dbReference type="AlphaFoldDB" id="A0A1I4V4D5"/>
<protein>
    <submittedName>
        <fullName evidence="9">Serine/threonine protein kinase</fullName>
    </submittedName>
</protein>
<feature type="binding site" evidence="5">
    <location>
        <position position="207"/>
    </location>
    <ligand>
        <name>ATP</name>
        <dbReference type="ChEBI" id="CHEBI:30616"/>
    </ligand>
</feature>
<dbReference type="PANTHER" id="PTHR43289">
    <property type="entry name" value="MITOGEN-ACTIVATED PROTEIN KINASE KINASE KINASE 20-RELATED"/>
    <property type="match status" value="1"/>
</dbReference>
<feature type="compositionally biased region" description="Basic and acidic residues" evidence="6">
    <location>
        <begin position="1"/>
        <end position="13"/>
    </location>
</feature>
<feature type="compositionally biased region" description="Basic and acidic residues" evidence="6">
    <location>
        <begin position="58"/>
        <end position="69"/>
    </location>
</feature>
<dbReference type="STRING" id="578942.SAMN05216289_101107"/>
<evidence type="ECO:0000313" key="10">
    <source>
        <dbReference type="Proteomes" id="UP000198575"/>
    </source>
</evidence>
<dbReference type="Proteomes" id="UP000198575">
    <property type="component" value="Unassembled WGS sequence"/>
</dbReference>
<keyword evidence="4 5" id="KW-0067">ATP-binding</keyword>
<dbReference type="Gene3D" id="3.30.200.20">
    <property type="entry name" value="Phosphorylase Kinase, domain 1"/>
    <property type="match status" value="1"/>
</dbReference>
<feature type="compositionally biased region" description="Low complexity" evidence="6">
    <location>
        <begin position="17"/>
        <end position="28"/>
    </location>
</feature>
<dbReference type="SUPFAM" id="SSF56112">
    <property type="entry name" value="Protein kinase-like (PK-like)"/>
    <property type="match status" value="1"/>
</dbReference>
<organism evidence="9 10">
    <name type="scientific">Dokdonella immobilis</name>
    <dbReference type="NCBI Taxonomy" id="578942"/>
    <lineage>
        <taxon>Bacteria</taxon>
        <taxon>Pseudomonadati</taxon>
        <taxon>Pseudomonadota</taxon>
        <taxon>Gammaproteobacteria</taxon>
        <taxon>Lysobacterales</taxon>
        <taxon>Rhodanobacteraceae</taxon>
        <taxon>Dokdonella</taxon>
    </lineage>
</organism>
<keyword evidence="2 5" id="KW-0547">Nucleotide-binding</keyword>
<dbReference type="PANTHER" id="PTHR43289:SF6">
    <property type="entry name" value="SERINE_THREONINE-PROTEIN KINASE NEKL-3"/>
    <property type="match status" value="1"/>
</dbReference>
<feature type="compositionally biased region" description="Polar residues" evidence="6">
    <location>
        <begin position="140"/>
        <end position="151"/>
    </location>
</feature>
<dbReference type="InterPro" id="IPR011009">
    <property type="entry name" value="Kinase-like_dom_sf"/>
</dbReference>
<dbReference type="PROSITE" id="PS00107">
    <property type="entry name" value="PROTEIN_KINASE_ATP"/>
    <property type="match status" value="1"/>
</dbReference>
<evidence type="ECO:0000256" key="6">
    <source>
        <dbReference type="SAM" id="MobiDB-lite"/>
    </source>
</evidence>
<keyword evidence="9" id="KW-0723">Serine/threonine-protein kinase</keyword>
<dbReference type="InterPro" id="IPR017441">
    <property type="entry name" value="Protein_kinase_ATP_BS"/>
</dbReference>
<dbReference type="Gene3D" id="1.10.510.10">
    <property type="entry name" value="Transferase(Phosphotransferase) domain 1"/>
    <property type="match status" value="1"/>
</dbReference>
<evidence type="ECO:0000259" key="8">
    <source>
        <dbReference type="PROSITE" id="PS50011"/>
    </source>
</evidence>
<dbReference type="PROSITE" id="PS00108">
    <property type="entry name" value="PROTEIN_KINASE_ST"/>
    <property type="match status" value="1"/>
</dbReference>
<dbReference type="InterPro" id="IPR008271">
    <property type="entry name" value="Ser/Thr_kinase_AS"/>
</dbReference>
<evidence type="ECO:0000256" key="2">
    <source>
        <dbReference type="ARBA" id="ARBA00022741"/>
    </source>
</evidence>
<keyword evidence="7" id="KW-0812">Transmembrane</keyword>
<dbReference type="GO" id="GO:0004674">
    <property type="term" value="F:protein serine/threonine kinase activity"/>
    <property type="evidence" value="ECO:0007669"/>
    <property type="project" value="UniProtKB-KW"/>
</dbReference>
<dbReference type="EMBL" id="FOVF01000001">
    <property type="protein sequence ID" value="SFM95993.1"/>
    <property type="molecule type" value="Genomic_DNA"/>
</dbReference>
<evidence type="ECO:0000256" key="4">
    <source>
        <dbReference type="ARBA" id="ARBA00022840"/>
    </source>
</evidence>
<dbReference type="RefSeq" id="WP_092403931.1">
    <property type="nucleotide sequence ID" value="NZ_FOVF01000001.1"/>
</dbReference>
<feature type="compositionally biased region" description="Low complexity" evidence="6">
    <location>
        <begin position="121"/>
        <end position="131"/>
    </location>
</feature>
<keyword evidence="3 9" id="KW-0418">Kinase</keyword>
<feature type="domain" description="Protein kinase" evidence="8">
    <location>
        <begin position="172"/>
        <end position="432"/>
    </location>
</feature>
<dbReference type="PROSITE" id="PS50011">
    <property type="entry name" value="PROTEIN_KINASE_DOM"/>
    <property type="match status" value="1"/>
</dbReference>
<keyword evidence="7" id="KW-1133">Transmembrane helix</keyword>
<evidence type="ECO:0000256" key="5">
    <source>
        <dbReference type="PROSITE-ProRule" id="PRU10141"/>
    </source>
</evidence>
<keyword evidence="7" id="KW-0472">Membrane</keyword>
<reference evidence="9 10" key="1">
    <citation type="submission" date="2016-10" db="EMBL/GenBank/DDBJ databases">
        <authorList>
            <person name="de Groot N.N."/>
        </authorList>
    </citation>
    <scope>NUCLEOTIDE SEQUENCE [LARGE SCALE GENOMIC DNA]</scope>
    <source>
        <strain evidence="9 10">CGMCC 1.7659</strain>
    </source>
</reference>
<sequence length="563" mass="60619">MSGEKPGLDDGEKTVISGGSPASSAAAEGKGDSSDAPTLLMPGRDAKSGEGSTSPAEDATRILERKEPETVVLHRGKADESAAAATRMLKPGPGSDAAGGESKSPATNVSVPHGSLPAAPPATSVSVPAAPIMQVPGPRTGQSATPSSARTAGSAANRDELPKTGDFIKERFELVEELGRGGMGAVFRARDIRKMEALDPDPFVAIKFISGSLIGFERAFVALQREAKNAQSLNHPNIVKVFDFDRDGALVYLTMEVVEGVPLHTRMRAAATNPMTAEERKHLTHGMLAGMSYAHLRDLSHADLKPSNMMIDRNGDLKILDFGIARRREYDTVFDADDLFALTIDYASPEMLNRQRPTPADDVYALGCIIYSMHAGAHPFNHVRADIARSDNMRPERPTSLTRVQWQALKKALAFTREQRFADAAEFQRAFEAPDWRKIGGIAAAVLSLLLVVAWFAADPIQSWRTVSGLDADQAASLERSLKDGSEYLAGGYAEDAVYAFAEALSLDSHNAAGRSGAKSALSTMRQKMSSADYRKYLESQLGEERNPQWLKDLVGSELARLK</sequence>
<gene>
    <name evidence="9" type="ORF">SAMN05216289_101107</name>
</gene>
<accession>A0A1I4V4D5</accession>
<evidence type="ECO:0000256" key="7">
    <source>
        <dbReference type="SAM" id="Phobius"/>
    </source>
</evidence>
<feature type="region of interest" description="Disordered" evidence="6">
    <location>
        <begin position="1"/>
        <end position="161"/>
    </location>
</feature>
<dbReference type="CDD" id="cd14014">
    <property type="entry name" value="STKc_PknB_like"/>
    <property type="match status" value="1"/>
</dbReference>
<dbReference type="Pfam" id="PF00069">
    <property type="entry name" value="Pkinase"/>
    <property type="match status" value="1"/>
</dbReference>
<keyword evidence="1" id="KW-0808">Transferase</keyword>
<evidence type="ECO:0000256" key="1">
    <source>
        <dbReference type="ARBA" id="ARBA00022679"/>
    </source>
</evidence>
<proteinExistence type="predicted"/>
<keyword evidence="10" id="KW-1185">Reference proteome</keyword>